<sequence length="159" mass="17065">MLKLVGVSAAMMFVATVANAQVAAKPLAEGRLCAYADVVGVWDSKVVSAEEAGVERFAAAFPRDYMRFKPDGEMMYIASNNEIASVPEVHARLDAADSADGATYNAAMVAEGVLILFQNGNPFQGFTCTVVEPRDGRAVTIFSELEGMPALHRVQFKLD</sequence>
<comment type="caution">
    <text evidence="2">The sequence shown here is derived from an EMBL/GenBank/DDBJ whole genome shotgun (WGS) entry which is preliminary data.</text>
</comment>
<organism evidence="2 3">
    <name type="scientific">Brevundimonas terrae</name>
    <dbReference type="NCBI Taxonomy" id="363631"/>
    <lineage>
        <taxon>Bacteria</taxon>
        <taxon>Pseudomonadati</taxon>
        <taxon>Pseudomonadota</taxon>
        <taxon>Alphaproteobacteria</taxon>
        <taxon>Caulobacterales</taxon>
        <taxon>Caulobacteraceae</taxon>
        <taxon>Brevundimonas</taxon>
    </lineage>
</organism>
<evidence type="ECO:0000313" key="2">
    <source>
        <dbReference type="EMBL" id="GAA0391442.1"/>
    </source>
</evidence>
<dbReference type="EMBL" id="BAAAEJ010000007">
    <property type="protein sequence ID" value="GAA0391442.1"/>
    <property type="molecule type" value="Genomic_DNA"/>
</dbReference>
<gene>
    <name evidence="2" type="ORF">GCM10009093_17570</name>
</gene>
<evidence type="ECO:0000313" key="3">
    <source>
        <dbReference type="Proteomes" id="UP001500791"/>
    </source>
</evidence>
<accession>A0ABN0YCZ5</accession>
<evidence type="ECO:0000256" key="1">
    <source>
        <dbReference type="SAM" id="SignalP"/>
    </source>
</evidence>
<protein>
    <recommendedName>
        <fullName evidence="4">DUF1579 domain-containing protein</fullName>
    </recommendedName>
</protein>
<keyword evidence="3" id="KW-1185">Reference proteome</keyword>
<reference evidence="2 3" key="1">
    <citation type="journal article" date="2019" name="Int. J. Syst. Evol. Microbiol.">
        <title>The Global Catalogue of Microorganisms (GCM) 10K type strain sequencing project: providing services to taxonomists for standard genome sequencing and annotation.</title>
        <authorList>
            <consortium name="The Broad Institute Genomics Platform"/>
            <consortium name="The Broad Institute Genome Sequencing Center for Infectious Disease"/>
            <person name="Wu L."/>
            <person name="Ma J."/>
        </authorList>
    </citation>
    <scope>NUCLEOTIDE SEQUENCE [LARGE SCALE GENOMIC DNA]</scope>
    <source>
        <strain evidence="2 3">JCM 13476</strain>
    </source>
</reference>
<proteinExistence type="predicted"/>
<evidence type="ECO:0008006" key="4">
    <source>
        <dbReference type="Google" id="ProtNLM"/>
    </source>
</evidence>
<name>A0ABN0YCZ5_9CAUL</name>
<feature type="chain" id="PRO_5046457208" description="DUF1579 domain-containing protein" evidence="1">
    <location>
        <begin position="21"/>
        <end position="159"/>
    </location>
</feature>
<feature type="signal peptide" evidence="1">
    <location>
        <begin position="1"/>
        <end position="20"/>
    </location>
</feature>
<keyword evidence="1" id="KW-0732">Signal</keyword>
<dbReference type="Proteomes" id="UP001500791">
    <property type="component" value="Unassembled WGS sequence"/>
</dbReference>